<keyword evidence="3" id="KW-0812">Transmembrane</keyword>
<dbReference type="GO" id="GO:0006509">
    <property type="term" value="P:membrane protein ectodomain proteolysis"/>
    <property type="evidence" value="ECO:0007669"/>
    <property type="project" value="TreeGrafter"/>
</dbReference>
<dbReference type="AlphaFoldDB" id="A0A8J2JB49"/>
<reference evidence="5" key="1">
    <citation type="submission" date="2021-06" db="EMBL/GenBank/DDBJ databases">
        <authorList>
            <person name="Hodson N. C."/>
            <person name="Mongue J. A."/>
            <person name="Jaron S. K."/>
        </authorList>
    </citation>
    <scope>NUCLEOTIDE SEQUENCE</scope>
</reference>
<dbReference type="GO" id="GO:0004222">
    <property type="term" value="F:metalloendopeptidase activity"/>
    <property type="evidence" value="ECO:0007669"/>
    <property type="project" value="TreeGrafter"/>
</dbReference>
<sequence length="983" mass="110574">MPKAERPLLACLVQDGGKLSQIGGTVLYAFGQDFKDLKKKLKLNTFAPFLYTGYFLNDADSWIFGVINKGGFLGQIYTQSRVFYIEKSLKYIEKYRLHRVLKFRNDEAVTLTNAIFDEKDLKEICFSTKQKRHAHSRHREINDDDDDEANRYFENVEEKPEKHHLNHRRDHRHHQEVYSPHYKKYGHEQPKHIHHQHPQHHQNSNIQPSENTASIIENPPAEDTNQHEFNTTADRSVPDPQANLTPVLQTEIPNGEESVSQVGNVGTRFIQQPADVTSDLGSLNYYRSSDDRIQDGTSLFNQLEPTDNKDNINAKPLDKFPENDSFPQELPPIVNYNSEKESPPGIQMAAVVGNPDLATGGQEPNDLPLTPSPVISDVTDQGNIQSQMPVPVEIVNYDDKGSPETFPEEGVYSTRISELPVETASNDAKRFPPLQSDLNRTITFAVAADNMFYKNVGDSSIVITVARILYFMDRVEWVFRSTAWGKNGLPDNVGFNIEQLAIELDRGRADNVKSFEAVVKRFGKMTIGFSAKVSAKDVAVTSTYDDKTPSNVLVLVIVTVVDSDGKELPDIIIIRRILKALLRAASFADTSGTFSPDCDSTEAETPKKSFIFQNLEINKCFRRRIHTILHKSTTNSKHSLAFCGNGILEKGEQCDCGPLKQCLKFGKPCCYPRGNFGNQCKFTVGSQCYDPLGICCNSTTCTMFDMLNEGLSCTVQTCNSYQSLDPQMTGNSEEGRLSCGALIPEVNPRVRTNCFQDRCQSDECSRLNLSECTCSQANLRDHCSTCCVLPEEGCVPSDIAAERVVNNIRSSFVLWKLKSGINNNPFNDFIKSHRDSYNIWTALSSEIQIHHKPSESVDKRVLSKEFCIEDSCVNINFLHWRAGGPCVIHGVVSYCGSNLVCQPNYQIVASKDERLGKGMLLDGNYSLPGPETGSSGVQIFPEYLLSFHFVYLRVIFCMYFWLASVINATKQYQCCHIWFILEL</sequence>
<organism evidence="5 6">
    <name type="scientific">Allacma fusca</name>
    <dbReference type="NCBI Taxonomy" id="39272"/>
    <lineage>
        <taxon>Eukaryota</taxon>
        <taxon>Metazoa</taxon>
        <taxon>Ecdysozoa</taxon>
        <taxon>Arthropoda</taxon>
        <taxon>Hexapoda</taxon>
        <taxon>Collembola</taxon>
        <taxon>Symphypleona</taxon>
        <taxon>Sminthuridae</taxon>
        <taxon>Allacma</taxon>
    </lineage>
</organism>
<keyword evidence="6" id="KW-1185">Reference proteome</keyword>
<evidence type="ECO:0000256" key="1">
    <source>
        <dbReference type="PROSITE-ProRule" id="PRU00068"/>
    </source>
</evidence>
<feature type="domain" description="Disintegrin" evidence="4">
    <location>
        <begin position="640"/>
        <end position="703"/>
    </location>
</feature>
<dbReference type="PANTHER" id="PTHR45702:SF2">
    <property type="entry name" value="KUZBANIAN, ISOFORM A"/>
    <property type="match status" value="1"/>
</dbReference>
<evidence type="ECO:0000256" key="2">
    <source>
        <dbReference type="SAM" id="MobiDB-lite"/>
    </source>
</evidence>
<dbReference type="PROSITE" id="PS50214">
    <property type="entry name" value="DISINTEGRIN_2"/>
    <property type="match status" value="1"/>
</dbReference>
<dbReference type="PANTHER" id="PTHR45702">
    <property type="entry name" value="ADAM10/ADAM17 METALLOPEPTIDASE FAMILY MEMBER"/>
    <property type="match status" value="1"/>
</dbReference>
<feature type="compositionally biased region" description="Polar residues" evidence="2">
    <location>
        <begin position="203"/>
        <end position="215"/>
    </location>
</feature>
<name>A0A8J2JB49_9HEXA</name>
<gene>
    <name evidence="5" type="ORF">AFUS01_LOCUS4057</name>
</gene>
<proteinExistence type="predicted"/>
<keyword evidence="3" id="KW-0472">Membrane</keyword>
<comment type="caution">
    <text evidence="1">Lacks conserved residue(s) required for the propagation of feature annotation.</text>
</comment>
<evidence type="ECO:0000256" key="3">
    <source>
        <dbReference type="SAM" id="Phobius"/>
    </source>
</evidence>
<dbReference type="SMART" id="SM00050">
    <property type="entry name" value="DISIN"/>
    <property type="match status" value="1"/>
</dbReference>
<dbReference type="InterPro" id="IPR051489">
    <property type="entry name" value="ADAM_Metalloproteinase"/>
</dbReference>
<dbReference type="Proteomes" id="UP000708208">
    <property type="component" value="Unassembled WGS sequence"/>
</dbReference>
<comment type="caution">
    <text evidence="5">The sequence shown here is derived from an EMBL/GenBank/DDBJ whole genome shotgun (WGS) entry which is preliminary data.</text>
</comment>
<keyword evidence="3" id="KW-1133">Transmembrane helix</keyword>
<evidence type="ECO:0000259" key="4">
    <source>
        <dbReference type="PROSITE" id="PS50214"/>
    </source>
</evidence>
<evidence type="ECO:0000313" key="6">
    <source>
        <dbReference type="Proteomes" id="UP000708208"/>
    </source>
</evidence>
<feature type="transmembrane region" description="Helical" evidence="3">
    <location>
        <begin position="943"/>
        <end position="962"/>
    </location>
</feature>
<dbReference type="OrthoDB" id="2131567at2759"/>
<evidence type="ECO:0000313" key="5">
    <source>
        <dbReference type="EMBL" id="CAG7697914.1"/>
    </source>
</evidence>
<dbReference type="GO" id="GO:0005886">
    <property type="term" value="C:plasma membrane"/>
    <property type="evidence" value="ECO:0007669"/>
    <property type="project" value="TreeGrafter"/>
</dbReference>
<protein>
    <recommendedName>
        <fullName evidence="4">Disintegrin domain-containing protein</fullName>
    </recommendedName>
</protein>
<dbReference type="InterPro" id="IPR001762">
    <property type="entry name" value="Disintegrin_dom"/>
</dbReference>
<accession>A0A8J2JB49</accession>
<dbReference type="EMBL" id="CAJVCH010025095">
    <property type="protein sequence ID" value="CAG7697914.1"/>
    <property type="molecule type" value="Genomic_DNA"/>
</dbReference>
<feature type="region of interest" description="Disordered" evidence="2">
    <location>
        <begin position="188"/>
        <end position="242"/>
    </location>
</feature>